<feature type="region of interest" description="Disordered" evidence="1">
    <location>
        <begin position="180"/>
        <end position="199"/>
    </location>
</feature>
<reference evidence="2 3" key="2">
    <citation type="journal article" date="2012" name="PLoS Pathog.">
        <title>Diverse lifestyles and strategies of plant pathogenesis encoded in the genomes of eighteen Dothideomycetes fungi.</title>
        <authorList>
            <person name="Ohm R.A."/>
            <person name="Feau N."/>
            <person name="Henrissat B."/>
            <person name="Schoch C.L."/>
            <person name="Horwitz B.A."/>
            <person name="Barry K.W."/>
            <person name="Condon B.J."/>
            <person name="Copeland A.C."/>
            <person name="Dhillon B."/>
            <person name="Glaser F."/>
            <person name="Hesse C.N."/>
            <person name="Kosti I."/>
            <person name="LaButti K."/>
            <person name="Lindquist E.A."/>
            <person name="Lucas S."/>
            <person name="Salamov A.A."/>
            <person name="Bradshaw R.E."/>
            <person name="Ciuffetti L."/>
            <person name="Hamelin R.C."/>
            <person name="Kema G.H.J."/>
            <person name="Lawrence C."/>
            <person name="Scott J.A."/>
            <person name="Spatafora J.W."/>
            <person name="Turgeon B.G."/>
            <person name="de Wit P.J.G.M."/>
            <person name="Zhong S."/>
            <person name="Goodwin S.B."/>
            <person name="Grigoriev I.V."/>
        </authorList>
    </citation>
    <scope>NUCLEOTIDE SEQUENCE [LARGE SCALE GENOMIC DNA]</scope>
    <source>
        <strain evidence="3">NZE10 / CBS 128990</strain>
    </source>
</reference>
<dbReference type="InterPro" id="IPR011990">
    <property type="entry name" value="TPR-like_helical_dom_sf"/>
</dbReference>
<dbReference type="EMBL" id="KB446535">
    <property type="protein sequence ID" value="EME49204.1"/>
    <property type="molecule type" value="Genomic_DNA"/>
</dbReference>
<accession>N1Q405</accession>
<dbReference type="SUPFAM" id="SSF48452">
    <property type="entry name" value="TPR-like"/>
    <property type="match status" value="1"/>
</dbReference>
<feature type="region of interest" description="Disordered" evidence="1">
    <location>
        <begin position="1"/>
        <end position="47"/>
    </location>
</feature>
<name>N1Q405_DOTSN</name>
<evidence type="ECO:0000313" key="3">
    <source>
        <dbReference type="Proteomes" id="UP000016933"/>
    </source>
</evidence>
<evidence type="ECO:0000313" key="2">
    <source>
        <dbReference type="EMBL" id="EME49204.1"/>
    </source>
</evidence>
<dbReference type="AlphaFoldDB" id="N1Q405"/>
<proteinExistence type="predicted"/>
<keyword evidence="3" id="KW-1185">Reference proteome</keyword>
<dbReference type="eggNOG" id="ENOG502RZIA">
    <property type="taxonomic scope" value="Eukaryota"/>
</dbReference>
<evidence type="ECO:0000256" key="1">
    <source>
        <dbReference type="SAM" id="MobiDB-lite"/>
    </source>
</evidence>
<protein>
    <submittedName>
        <fullName evidence="2">Uncharacterized protein</fullName>
    </submittedName>
</protein>
<dbReference type="Gene3D" id="1.25.40.10">
    <property type="entry name" value="Tetratricopeptide repeat domain"/>
    <property type="match status" value="1"/>
</dbReference>
<feature type="compositionally biased region" description="Low complexity" evidence="1">
    <location>
        <begin position="1"/>
        <end position="10"/>
    </location>
</feature>
<dbReference type="HOGENOM" id="CLU_026017_0_0_1"/>
<organism evidence="2 3">
    <name type="scientific">Dothistroma septosporum (strain NZE10 / CBS 128990)</name>
    <name type="common">Red band needle blight fungus</name>
    <name type="synonym">Mycosphaerella pini</name>
    <dbReference type="NCBI Taxonomy" id="675120"/>
    <lineage>
        <taxon>Eukaryota</taxon>
        <taxon>Fungi</taxon>
        <taxon>Dikarya</taxon>
        <taxon>Ascomycota</taxon>
        <taxon>Pezizomycotina</taxon>
        <taxon>Dothideomycetes</taxon>
        <taxon>Dothideomycetidae</taxon>
        <taxon>Mycosphaerellales</taxon>
        <taxon>Mycosphaerellaceae</taxon>
        <taxon>Dothistroma</taxon>
    </lineage>
</organism>
<gene>
    <name evidence="2" type="ORF">DOTSEDRAFT_163364</name>
</gene>
<dbReference type="Proteomes" id="UP000016933">
    <property type="component" value="Unassembled WGS sequence"/>
</dbReference>
<feature type="compositionally biased region" description="Basic and acidic residues" evidence="1">
    <location>
        <begin position="33"/>
        <end position="47"/>
    </location>
</feature>
<dbReference type="OMA" id="MRFFMRA"/>
<reference evidence="3" key="1">
    <citation type="journal article" date="2012" name="PLoS Genet.">
        <title>The genomes of the fungal plant pathogens Cladosporium fulvum and Dothistroma septosporum reveal adaptation to different hosts and lifestyles but also signatures of common ancestry.</title>
        <authorList>
            <person name="de Wit P.J.G.M."/>
            <person name="van der Burgt A."/>
            <person name="Oekmen B."/>
            <person name="Stergiopoulos I."/>
            <person name="Abd-Elsalam K.A."/>
            <person name="Aerts A.L."/>
            <person name="Bahkali A.H."/>
            <person name="Beenen H.G."/>
            <person name="Chettri P."/>
            <person name="Cox M.P."/>
            <person name="Datema E."/>
            <person name="de Vries R.P."/>
            <person name="Dhillon B."/>
            <person name="Ganley A.R."/>
            <person name="Griffiths S.A."/>
            <person name="Guo Y."/>
            <person name="Hamelin R.C."/>
            <person name="Henrissat B."/>
            <person name="Kabir M.S."/>
            <person name="Jashni M.K."/>
            <person name="Kema G."/>
            <person name="Klaubauf S."/>
            <person name="Lapidus A."/>
            <person name="Levasseur A."/>
            <person name="Lindquist E."/>
            <person name="Mehrabi R."/>
            <person name="Ohm R.A."/>
            <person name="Owen T.J."/>
            <person name="Salamov A."/>
            <person name="Schwelm A."/>
            <person name="Schijlen E."/>
            <person name="Sun H."/>
            <person name="van den Burg H.A."/>
            <person name="van Ham R.C.H.J."/>
            <person name="Zhang S."/>
            <person name="Goodwin S.B."/>
            <person name="Grigoriev I.V."/>
            <person name="Collemare J."/>
            <person name="Bradshaw R.E."/>
        </authorList>
    </citation>
    <scope>NUCLEOTIDE SEQUENCE [LARGE SCALE GENOMIC DNA]</scope>
    <source>
        <strain evidence="3">NZE10 / CBS 128990</strain>
    </source>
</reference>
<dbReference type="OrthoDB" id="5328412at2759"/>
<sequence>MTAGKPKQFTRPPPKKKPPKASLLESVDDFQEAADHEESAGGKHRAGDAVKSARAFVRALEMYDRGLGEHPYSFDLAYNKARLQLEISQQANLVEHIGVSIIDWLQQTLQSHRYALKLNGDNPDILFNAAQVLTLLSEKLSEDDRAEDAVPLLQEALELLSSCLSRQEMMFEQHRLDFPDTEDGGVSLDPEADETPAPAADVDMAEEQSAVVETPIAASDLLDTVHASLSALTTLVPLAEPSGLQNLGDMAHSLTESKVPDYLRLLPAEEQDRVCFAVALDRATFIAAYANAQFEAQTIELQTYLERLTTFDIPNKDEDAGALCAEAEARTELVLSAIDRFEETADLPVSLCWKQLSLSQDLYSKATKLSSGDTEERRSEVYKSKGDLELLRHRMASIPKAEISDGVRKSAPTLIQNAQTYYKGAVSCAKVSGGEEVEEVAQQRWELAKAIAAFMYGGDGAGSAETLMEALEECVEEGLVSEQLAQALLNGSASSASASS</sequence>